<evidence type="ECO:0000313" key="1">
    <source>
        <dbReference type="EMBL" id="KFE72481.1"/>
    </source>
</evidence>
<dbReference type="Gene3D" id="2.120.10.10">
    <property type="match status" value="1"/>
</dbReference>
<dbReference type="CDD" id="cd15482">
    <property type="entry name" value="Sialidase_non-viral"/>
    <property type="match status" value="1"/>
</dbReference>
<gene>
    <name evidence="1" type="ORF">DB31_0744</name>
</gene>
<protein>
    <submittedName>
        <fullName evidence="1">Uncharacterized protein</fullName>
    </submittedName>
</protein>
<dbReference type="AlphaFoldDB" id="A0A085WXR8"/>
<dbReference type="Gene3D" id="2.130.10.10">
    <property type="entry name" value="YVTN repeat-like/Quinoprotein amine dehydrogenase"/>
    <property type="match status" value="1"/>
</dbReference>
<evidence type="ECO:0000313" key="2">
    <source>
        <dbReference type="Proteomes" id="UP000028725"/>
    </source>
</evidence>
<dbReference type="SUPFAM" id="SSF50939">
    <property type="entry name" value="Sialidases"/>
    <property type="match status" value="2"/>
</dbReference>
<comment type="caution">
    <text evidence="1">The sequence shown here is derived from an EMBL/GenBank/DDBJ whole genome shotgun (WGS) entry which is preliminary data.</text>
</comment>
<dbReference type="EMBL" id="JMCB01000001">
    <property type="protein sequence ID" value="KFE72481.1"/>
    <property type="molecule type" value="Genomic_DNA"/>
</dbReference>
<organism evidence="1 2">
    <name type="scientific">Hyalangium minutum</name>
    <dbReference type="NCBI Taxonomy" id="394096"/>
    <lineage>
        <taxon>Bacteria</taxon>
        <taxon>Pseudomonadati</taxon>
        <taxon>Myxococcota</taxon>
        <taxon>Myxococcia</taxon>
        <taxon>Myxococcales</taxon>
        <taxon>Cystobacterineae</taxon>
        <taxon>Archangiaceae</taxon>
        <taxon>Hyalangium</taxon>
    </lineage>
</organism>
<dbReference type="OrthoDB" id="5385647at2"/>
<dbReference type="InterPro" id="IPR015943">
    <property type="entry name" value="WD40/YVTN_repeat-like_dom_sf"/>
</dbReference>
<dbReference type="PROSITE" id="PS51257">
    <property type="entry name" value="PROKAR_LIPOPROTEIN"/>
    <property type="match status" value="1"/>
</dbReference>
<sequence length="635" mass="69989">MPTRFRFAALLGAAVLLCACPPKKNPAEEPPVADGAGFPLEYATPRVEGGDPRVLQQVEAMGDSVYLDTVNVFVSFDKRRTWKEINAAALGSITKWVFVTPTAGLALTGKHGLAYIELDKDIIYYLNNEPAWSAWGYREDGTLFTVREQVDPGSPQRGDEKVRVWLGRRRDFTQDAPWPEVELPGLPFSYRTYRSSVHFGADGALYVASYFGLQVSRDEGQTWQQVPVMPDEQGSIDWSGVDLFVTRAGTLFARTPNTSFVSRDGGTSWAQAPMPGGLANRSSMMKMEEPVPGELHFRDVAYRSTDEGRSYQQVFTLERYGFTHSLETLFFRGGEYYFNLNLFSNFVGATPDTALGILNPPQVSALGPSNLSRAFPLGGGRYAGLWNRSVITYTPGDVEWKVEHFFDNTYFLHRLRDGRLALAHHLGLRFSRDEGVTWSEPLRLSGASTNSVSIKALVEAQGRLFVSGPDNASCRTRALLESRDEGASWQPVTAQIIQNPEQSPVSLSYQPEVTTADGSGRLLGSVSDLSSCRAEGSFAVSSEDLGRTWQGFKDRVPLAATSSGNLLAIQDDSAGEAVLLRARSSDEWRPFGAPKVDGVTVPNLFVGQPFIHVDAEDFVYFVDGQRVLKSTQPVR</sequence>
<dbReference type="InterPro" id="IPR036278">
    <property type="entry name" value="Sialidase_sf"/>
</dbReference>
<accession>A0A085WXR8</accession>
<keyword evidence="2" id="KW-1185">Reference proteome</keyword>
<proteinExistence type="predicted"/>
<reference evidence="1 2" key="1">
    <citation type="submission" date="2014-04" db="EMBL/GenBank/DDBJ databases">
        <title>Genome assembly of Hyalangium minutum DSM 14724.</title>
        <authorList>
            <person name="Sharma G."/>
            <person name="Subramanian S."/>
        </authorList>
    </citation>
    <scope>NUCLEOTIDE SEQUENCE [LARGE SCALE GENOMIC DNA]</scope>
    <source>
        <strain evidence="1 2">DSM 14724</strain>
    </source>
</reference>
<name>A0A085WXR8_9BACT</name>
<dbReference type="RefSeq" id="WP_044181851.1">
    <property type="nucleotide sequence ID" value="NZ_JMCB01000001.1"/>
</dbReference>
<dbReference type="Proteomes" id="UP000028725">
    <property type="component" value="Unassembled WGS sequence"/>
</dbReference>